<reference evidence="3 5" key="3">
    <citation type="journal article" date="2021" name="AMB Express">
        <title>Isolation and characterisation of Methylocystis spp. for poly-3-hydroxybutyrate production using waste methane feedstocks.</title>
        <authorList>
            <person name="Rumah B.L."/>
            <person name="Stead C.E."/>
            <person name="Claxton Stevens B.H."/>
            <person name="Minton N.P."/>
            <person name="Grosse-Honebrink A."/>
            <person name="Zhang Y."/>
        </authorList>
    </citation>
    <scope>NUCLEOTIDE SEQUENCE [LARGE SCALE GENOMIC DNA]</scope>
    <source>
        <strain evidence="3 5">BRCS1</strain>
    </source>
</reference>
<sequence length="176" mass="19457">MPINIPLLNQQTPQTVLKMINLEASQLSLPDSRELMWGAFGAYGVLQAIAQSFNHSLLGSLIYGVLSVVLLYGGTYGLLRVLKEDAKFQRTATALAIMSGLAALVYTILHLLFGIALPPPLPTEKLLRFLLFPILIWMVFMYAFVFRHVSLRPAPAFFAAALFVIVIEVILSPISR</sequence>
<keyword evidence="1" id="KW-0812">Transmembrane</keyword>
<dbReference type="KEGG" id="mros:EHO51_15175"/>
<name>A0A3G8MAV3_9HYPH</name>
<reference evidence="2 4" key="1">
    <citation type="submission" date="2018-11" db="EMBL/GenBank/DDBJ databases">
        <title>Genome squencing of methanotrophic bacteria isolated from alkaline groundwater in Korea.</title>
        <authorList>
            <person name="Nguyen L.N."/>
        </authorList>
    </citation>
    <scope>NUCLEOTIDE SEQUENCE [LARGE SCALE GENOMIC DNA]</scope>
    <source>
        <strain evidence="2 4">GW6</strain>
    </source>
</reference>
<keyword evidence="5" id="KW-1185">Reference proteome</keyword>
<gene>
    <name evidence="2" type="ORF">EHO51_15175</name>
    <name evidence="3" type="ORF">F7D13_08785</name>
</gene>
<evidence type="ECO:0000256" key="1">
    <source>
        <dbReference type="SAM" id="Phobius"/>
    </source>
</evidence>
<evidence type="ECO:0000313" key="3">
    <source>
        <dbReference type="EMBL" id="QGM94113.1"/>
    </source>
</evidence>
<dbReference type="EMBL" id="CP044328">
    <property type="protein sequence ID" value="QGM94113.1"/>
    <property type="molecule type" value="Genomic_DNA"/>
</dbReference>
<feature type="transmembrane region" description="Helical" evidence="1">
    <location>
        <begin position="129"/>
        <end position="149"/>
    </location>
</feature>
<evidence type="ECO:0000313" key="4">
    <source>
        <dbReference type="Proteomes" id="UP000273982"/>
    </source>
</evidence>
<feature type="transmembrane region" description="Helical" evidence="1">
    <location>
        <begin position="60"/>
        <end position="82"/>
    </location>
</feature>
<reference evidence="5" key="2">
    <citation type="submission" date="2019-09" db="EMBL/GenBank/DDBJ databases">
        <title>Isolation and complete genome sequencing of Methylocystis species.</title>
        <authorList>
            <person name="Rumah B.L."/>
            <person name="Stead C.E."/>
            <person name="Stevens B.C."/>
            <person name="Minton N.P."/>
            <person name="Grosse-Honebrink A."/>
            <person name="Zhang Y."/>
        </authorList>
    </citation>
    <scope>NUCLEOTIDE SEQUENCE [LARGE SCALE GENOMIC DNA]</scope>
    <source>
        <strain evidence="5">BRCS1</strain>
    </source>
</reference>
<dbReference type="RefSeq" id="WP_018406558.1">
    <property type="nucleotide sequence ID" value="NZ_CP034086.1"/>
</dbReference>
<evidence type="ECO:0008006" key="6">
    <source>
        <dbReference type="Google" id="ProtNLM"/>
    </source>
</evidence>
<evidence type="ECO:0000313" key="2">
    <source>
        <dbReference type="EMBL" id="AZG77968.1"/>
    </source>
</evidence>
<feature type="transmembrane region" description="Helical" evidence="1">
    <location>
        <begin position="156"/>
        <end position="174"/>
    </location>
</feature>
<keyword evidence="1" id="KW-1133">Transmembrane helix</keyword>
<keyword evidence="1" id="KW-0472">Membrane</keyword>
<dbReference type="AlphaFoldDB" id="A0A3G8MAV3"/>
<protein>
    <recommendedName>
        <fullName evidence="6">Yip1 domain-containing protein</fullName>
    </recommendedName>
</protein>
<accession>A0A3G8MAV3</accession>
<organism evidence="2 4">
    <name type="scientific">Methylocystis rosea</name>
    <dbReference type="NCBI Taxonomy" id="173366"/>
    <lineage>
        <taxon>Bacteria</taxon>
        <taxon>Pseudomonadati</taxon>
        <taxon>Pseudomonadota</taxon>
        <taxon>Alphaproteobacteria</taxon>
        <taxon>Hyphomicrobiales</taxon>
        <taxon>Methylocystaceae</taxon>
        <taxon>Methylocystis</taxon>
    </lineage>
</organism>
<dbReference type="EMBL" id="CP034086">
    <property type="protein sequence ID" value="AZG77968.1"/>
    <property type="molecule type" value="Genomic_DNA"/>
</dbReference>
<evidence type="ECO:0000313" key="5">
    <source>
        <dbReference type="Proteomes" id="UP000424673"/>
    </source>
</evidence>
<dbReference type="Proteomes" id="UP000424673">
    <property type="component" value="Chromosome"/>
</dbReference>
<feature type="transmembrane region" description="Helical" evidence="1">
    <location>
        <begin position="94"/>
        <end position="117"/>
    </location>
</feature>
<dbReference type="Proteomes" id="UP000273982">
    <property type="component" value="Chromosome"/>
</dbReference>
<proteinExistence type="predicted"/>